<evidence type="ECO:0000256" key="15">
    <source>
        <dbReference type="SAM" id="MobiDB-lite"/>
    </source>
</evidence>
<dbReference type="SUPFAM" id="SSF50341">
    <property type="entry name" value="CheW-like"/>
    <property type="match status" value="2"/>
</dbReference>
<dbReference type="Pfam" id="PF02895">
    <property type="entry name" value="H-kinase_dim"/>
    <property type="match status" value="1"/>
</dbReference>
<evidence type="ECO:0000256" key="3">
    <source>
        <dbReference type="ARBA" id="ARBA00012438"/>
    </source>
</evidence>
<evidence type="ECO:0000256" key="8">
    <source>
        <dbReference type="ARBA" id="ARBA00022679"/>
    </source>
</evidence>
<keyword evidence="5" id="KW-0963">Cytoplasm</keyword>
<evidence type="ECO:0000259" key="17">
    <source>
        <dbReference type="PROSITE" id="PS50851"/>
    </source>
</evidence>
<dbReference type="SMART" id="SM00073">
    <property type="entry name" value="HPT"/>
    <property type="match status" value="1"/>
</dbReference>
<dbReference type="PANTHER" id="PTHR43395">
    <property type="entry name" value="SENSOR HISTIDINE KINASE CHEA"/>
    <property type="match status" value="1"/>
</dbReference>
<dbReference type="InterPro" id="IPR003594">
    <property type="entry name" value="HATPase_dom"/>
</dbReference>
<dbReference type="SUPFAM" id="SSF55874">
    <property type="entry name" value="ATPase domain of HSP90 chaperone/DNA topoisomerase II/histidine kinase"/>
    <property type="match status" value="1"/>
</dbReference>
<dbReference type="SUPFAM" id="SSF55052">
    <property type="entry name" value="CheY-binding domain of CheA"/>
    <property type="match status" value="1"/>
</dbReference>
<evidence type="ECO:0000256" key="1">
    <source>
        <dbReference type="ARBA" id="ARBA00000085"/>
    </source>
</evidence>
<dbReference type="InterPro" id="IPR035891">
    <property type="entry name" value="CheY-binding_CheA"/>
</dbReference>
<dbReference type="SUPFAM" id="SSF47226">
    <property type="entry name" value="Histidine-containing phosphotransfer domain, HPT domain"/>
    <property type="match status" value="1"/>
</dbReference>
<comment type="catalytic activity">
    <reaction evidence="1">
        <text>ATP + protein L-histidine = ADP + protein N-phospho-L-histidine.</text>
        <dbReference type="EC" id="2.7.13.3"/>
    </reaction>
</comment>
<dbReference type="Pfam" id="PF02518">
    <property type="entry name" value="HATPase_c"/>
    <property type="match status" value="1"/>
</dbReference>
<evidence type="ECO:0000256" key="7">
    <source>
        <dbReference type="ARBA" id="ARBA00022553"/>
    </source>
</evidence>
<organism evidence="19 20">
    <name type="scientific">Paenibacillus athensensis</name>
    <dbReference type="NCBI Taxonomy" id="1967502"/>
    <lineage>
        <taxon>Bacteria</taxon>
        <taxon>Bacillati</taxon>
        <taxon>Bacillota</taxon>
        <taxon>Bacilli</taxon>
        <taxon>Bacillales</taxon>
        <taxon>Paenibacillaceae</taxon>
        <taxon>Paenibacillus</taxon>
    </lineage>
</organism>
<dbReference type="InterPro" id="IPR037006">
    <property type="entry name" value="CheA-like_homodim_sf"/>
</dbReference>
<dbReference type="CDD" id="cd00088">
    <property type="entry name" value="HPT"/>
    <property type="match status" value="1"/>
</dbReference>
<dbReference type="SUPFAM" id="SSF47384">
    <property type="entry name" value="Homodimeric domain of signal transducing histidine kinase"/>
    <property type="match status" value="1"/>
</dbReference>
<evidence type="ECO:0000313" key="20">
    <source>
        <dbReference type="Proteomes" id="UP000298246"/>
    </source>
</evidence>
<dbReference type="InterPro" id="IPR036641">
    <property type="entry name" value="HPT_dom_sf"/>
</dbReference>
<sequence>MDQGISAYLGVYLDELEEQLQILDEECLRLEREGASPETIQRIFRAAHTLKGSSAAMGFEAIKELTHRVENVFDGIRSGRLGVGVELVNVLFAALDVLRGGKAALLAGRPDDIEVGGLLERLEAICTPAEPQAKASAAEVPQSGAADQATPLRRLVEDMWPQLDDSQRRVVIAGFESGYRIYAVYARAHREALMKQVRALLVYNHLQELGELIAAYPAAEEMESELYSGEMAYVLATLADEAAILQLLGQIADLEEVRVCEVAREQGGDGGSVDETAAAEAERAVAAALEESAGRPQTETIAGSAASARTGAASSAPASGEPEGKVKINPTVRVDVERLERLLNFVGELIINNTRLHEVQHRLNGQFRENADVQQLNDIAAHFGRVIGELQDGMMKTRMLPIEQLFNRFPRTVRDIAMKSGKDIDFVIEGKETELDRTLIEELGDPILHILRNAADHGLESPEERLQAGKPAKGRLVLKAAHQENQIVITISDDGRGIDAERIKQSAVRKGFVTAEAAERMTREEQIFLIFHSGVSTAAAVTDLSGRGVGMDIVRAHIEKLNGIIHIDTEVGQGTVFTIKLPLTLAIIRSLLIKLGRQTFAVPLVNVVEIVRLAGEDIRTVQGQEVCLIRGAVFPLIRMHSRMQIPSGPATGRQYVVILGHADKRVCLAVDGLVGNQEIVIKSLGAYVGNVPYIAGSTILGDGSVALILDVGTIAREEGSMPADLRAELYSAERAEKDELQLVTFRLADGQYALDIARMKEIIAVPSITRVVSAPAGLLGMINLRGSMLPVWDLRTCLGLPAAEATAHTRIVVVEQHGKDVGIRVDQVTEVLKIPRSELQPVPKELLGGHPGATEQACRHEDGFVLLLQLERVLPCEATAP</sequence>
<keyword evidence="6" id="KW-0145">Chemotaxis</keyword>
<gene>
    <name evidence="19" type="ORF">B5M42_10785</name>
</gene>
<dbReference type="AlphaFoldDB" id="A0A4Y8Q2G5"/>
<comment type="caution">
    <text evidence="19">The sequence shown here is derived from an EMBL/GenBank/DDBJ whole genome shotgun (WGS) entry which is preliminary data.</text>
</comment>
<evidence type="ECO:0000256" key="5">
    <source>
        <dbReference type="ARBA" id="ARBA00022490"/>
    </source>
</evidence>
<dbReference type="InterPro" id="IPR051315">
    <property type="entry name" value="Bact_Chemotaxis_CheA"/>
</dbReference>
<dbReference type="RefSeq" id="WP_134752607.1">
    <property type="nucleotide sequence ID" value="NZ_MYFO02000003.1"/>
</dbReference>
<name>A0A4Y8Q2G5_9BACL</name>
<dbReference type="InterPro" id="IPR004105">
    <property type="entry name" value="CheA-like_dim"/>
</dbReference>
<dbReference type="EMBL" id="MYFO01000011">
    <property type="protein sequence ID" value="TFE88032.1"/>
    <property type="molecule type" value="Genomic_DNA"/>
</dbReference>
<dbReference type="Gene3D" id="2.30.30.40">
    <property type="entry name" value="SH3 Domains"/>
    <property type="match status" value="2"/>
</dbReference>
<evidence type="ECO:0000256" key="10">
    <source>
        <dbReference type="ARBA" id="ARBA00022777"/>
    </source>
</evidence>
<dbReference type="OrthoDB" id="9803176at2"/>
<keyword evidence="12" id="KW-0902">Two-component regulatory system</keyword>
<keyword evidence="20" id="KW-1185">Reference proteome</keyword>
<dbReference type="InterPro" id="IPR004358">
    <property type="entry name" value="Sig_transdc_His_kin-like_C"/>
</dbReference>
<keyword evidence="8" id="KW-0808">Transferase</keyword>
<protein>
    <recommendedName>
        <fullName evidence="4">Chemotaxis protein CheA</fullName>
        <ecNumber evidence="3">2.7.13.3</ecNumber>
    </recommendedName>
</protein>
<feature type="domain" description="CheW-like" evidence="17">
    <location>
        <begin position="739"/>
        <end position="879"/>
    </location>
</feature>
<dbReference type="SMART" id="SM01231">
    <property type="entry name" value="H-kinase_dim"/>
    <property type="match status" value="1"/>
</dbReference>
<comment type="function">
    <text evidence="13">Involved in the transmission of sensory signals from the chemoreceptors to the flagellar motors. CheA is autophosphorylated; it can transfer its phosphate group to either CheB or CheY.</text>
</comment>
<feature type="domain" description="CheW-like" evidence="17">
    <location>
        <begin position="587"/>
        <end position="720"/>
    </location>
</feature>
<evidence type="ECO:0000256" key="12">
    <source>
        <dbReference type="ARBA" id="ARBA00023012"/>
    </source>
</evidence>
<dbReference type="GO" id="GO:0005524">
    <property type="term" value="F:ATP binding"/>
    <property type="evidence" value="ECO:0007669"/>
    <property type="project" value="UniProtKB-KW"/>
</dbReference>
<evidence type="ECO:0000259" key="18">
    <source>
        <dbReference type="PROSITE" id="PS50894"/>
    </source>
</evidence>
<dbReference type="InterPro" id="IPR036061">
    <property type="entry name" value="CheW-like_dom_sf"/>
</dbReference>
<evidence type="ECO:0000256" key="13">
    <source>
        <dbReference type="ARBA" id="ARBA00035100"/>
    </source>
</evidence>
<evidence type="ECO:0000256" key="6">
    <source>
        <dbReference type="ARBA" id="ARBA00022500"/>
    </source>
</evidence>
<feature type="domain" description="HPt" evidence="18">
    <location>
        <begin position="1"/>
        <end position="105"/>
    </location>
</feature>
<dbReference type="InterPro" id="IPR002545">
    <property type="entry name" value="CheW-lke_dom"/>
</dbReference>
<dbReference type="EC" id="2.7.13.3" evidence="3"/>
<dbReference type="Gene3D" id="1.10.287.560">
    <property type="entry name" value="Histidine kinase CheA-like, homodimeric domain"/>
    <property type="match status" value="1"/>
</dbReference>
<dbReference type="InterPro" id="IPR036890">
    <property type="entry name" value="HATPase_C_sf"/>
</dbReference>
<dbReference type="Pfam" id="PF01584">
    <property type="entry name" value="CheW"/>
    <property type="match status" value="2"/>
</dbReference>
<dbReference type="InterPro" id="IPR036097">
    <property type="entry name" value="HisK_dim/P_sf"/>
</dbReference>
<dbReference type="Gene3D" id="3.30.565.10">
    <property type="entry name" value="Histidine kinase-like ATPase, C-terminal domain"/>
    <property type="match status" value="1"/>
</dbReference>
<dbReference type="PANTHER" id="PTHR43395:SF10">
    <property type="entry name" value="CHEMOTAXIS PROTEIN CHEA"/>
    <property type="match status" value="1"/>
</dbReference>
<dbReference type="CDD" id="cd00731">
    <property type="entry name" value="CheA_reg"/>
    <property type="match status" value="1"/>
</dbReference>
<comment type="subcellular location">
    <subcellularLocation>
        <location evidence="2">Cytoplasm</location>
    </subcellularLocation>
</comment>
<dbReference type="SMART" id="SM00387">
    <property type="entry name" value="HATPase_c"/>
    <property type="match status" value="1"/>
</dbReference>
<dbReference type="Proteomes" id="UP000298246">
    <property type="component" value="Unassembled WGS sequence"/>
</dbReference>
<keyword evidence="11" id="KW-0067">ATP-binding</keyword>
<feature type="compositionally biased region" description="Low complexity" evidence="15">
    <location>
        <begin position="302"/>
        <end position="320"/>
    </location>
</feature>
<dbReference type="PROSITE" id="PS50851">
    <property type="entry name" value="CHEW"/>
    <property type="match status" value="2"/>
</dbReference>
<dbReference type="FunFam" id="3.30.565.10:FF:000016">
    <property type="entry name" value="Chemotaxis protein CheA, putative"/>
    <property type="match status" value="1"/>
</dbReference>
<dbReference type="InterPro" id="IPR005467">
    <property type="entry name" value="His_kinase_dom"/>
</dbReference>
<evidence type="ECO:0000259" key="16">
    <source>
        <dbReference type="PROSITE" id="PS50109"/>
    </source>
</evidence>
<dbReference type="PROSITE" id="PS50894">
    <property type="entry name" value="HPT"/>
    <property type="match status" value="1"/>
</dbReference>
<dbReference type="Pfam" id="PF07194">
    <property type="entry name" value="P2"/>
    <property type="match status" value="1"/>
</dbReference>
<dbReference type="Gene3D" id="2.40.50.180">
    <property type="entry name" value="CheA-289, Domain 4"/>
    <property type="match status" value="1"/>
</dbReference>
<evidence type="ECO:0000256" key="14">
    <source>
        <dbReference type="PROSITE-ProRule" id="PRU00110"/>
    </source>
</evidence>
<keyword evidence="10" id="KW-0418">Kinase</keyword>
<dbReference type="GO" id="GO:0005737">
    <property type="term" value="C:cytoplasm"/>
    <property type="evidence" value="ECO:0007669"/>
    <property type="project" value="UniProtKB-SubCell"/>
</dbReference>
<dbReference type="Gene3D" id="3.30.70.1110">
    <property type="entry name" value="Histidine kinase CheA-like, P2 response regulator-binding domain"/>
    <property type="match status" value="1"/>
</dbReference>
<dbReference type="Pfam" id="PF01627">
    <property type="entry name" value="Hpt"/>
    <property type="match status" value="1"/>
</dbReference>
<dbReference type="PRINTS" id="PR00344">
    <property type="entry name" value="BCTRLSENSOR"/>
</dbReference>
<dbReference type="GO" id="GO:0000155">
    <property type="term" value="F:phosphorelay sensor kinase activity"/>
    <property type="evidence" value="ECO:0007669"/>
    <property type="project" value="InterPro"/>
</dbReference>
<evidence type="ECO:0000313" key="19">
    <source>
        <dbReference type="EMBL" id="TFE88032.1"/>
    </source>
</evidence>
<accession>A0A4Y8Q2G5</accession>
<dbReference type="InterPro" id="IPR008207">
    <property type="entry name" value="Sig_transdc_His_kin_Hpt_dom"/>
</dbReference>
<reference evidence="19 20" key="1">
    <citation type="submission" date="2017-03" db="EMBL/GenBank/DDBJ databases">
        <title>Isolation of Levoglucosan Utilizing Bacteria.</title>
        <authorList>
            <person name="Arya A.S."/>
        </authorList>
    </citation>
    <scope>NUCLEOTIDE SEQUENCE [LARGE SCALE GENOMIC DNA]</scope>
    <source>
        <strain evidence="19 20">MEC069</strain>
    </source>
</reference>
<dbReference type="SMART" id="SM00260">
    <property type="entry name" value="CheW"/>
    <property type="match status" value="2"/>
</dbReference>
<dbReference type="Gene3D" id="1.20.120.160">
    <property type="entry name" value="HPT domain"/>
    <property type="match status" value="1"/>
</dbReference>
<evidence type="ECO:0000256" key="9">
    <source>
        <dbReference type="ARBA" id="ARBA00022741"/>
    </source>
</evidence>
<feature type="region of interest" description="Disordered" evidence="15">
    <location>
        <begin position="290"/>
        <end position="326"/>
    </location>
</feature>
<keyword evidence="7 14" id="KW-0597">Phosphoprotein</keyword>
<dbReference type="InterPro" id="IPR037052">
    <property type="entry name" value="CheA-like_P2_sf"/>
</dbReference>
<dbReference type="InterPro" id="IPR010808">
    <property type="entry name" value="CheA_P2-bd"/>
</dbReference>
<dbReference type="PROSITE" id="PS50109">
    <property type="entry name" value="HIS_KIN"/>
    <property type="match status" value="1"/>
</dbReference>
<dbReference type="CDD" id="cd16916">
    <property type="entry name" value="HATPase_CheA-like"/>
    <property type="match status" value="1"/>
</dbReference>
<evidence type="ECO:0000256" key="11">
    <source>
        <dbReference type="ARBA" id="ARBA00022840"/>
    </source>
</evidence>
<dbReference type="GO" id="GO:0006935">
    <property type="term" value="P:chemotaxis"/>
    <property type="evidence" value="ECO:0007669"/>
    <property type="project" value="UniProtKB-KW"/>
</dbReference>
<evidence type="ECO:0000256" key="4">
    <source>
        <dbReference type="ARBA" id="ARBA00021495"/>
    </source>
</evidence>
<feature type="domain" description="Histidine kinase" evidence="16">
    <location>
        <begin position="372"/>
        <end position="585"/>
    </location>
</feature>
<feature type="modified residue" description="Phosphohistidine" evidence="14">
    <location>
        <position position="48"/>
    </location>
</feature>
<proteinExistence type="predicted"/>
<evidence type="ECO:0000256" key="2">
    <source>
        <dbReference type="ARBA" id="ARBA00004496"/>
    </source>
</evidence>
<keyword evidence="9" id="KW-0547">Nucleotide-binding</keyword>